<protein>
    <recommendedName>
        <fullName evidence="2">Disease resistance protein At4g27190-like leucine-rich repeats domain-containing protein</fullName>
    </recommendedName>
</protein>
<dbReference type="InterPro" id="IPR032675">
    <property type="entry name" value="LRR_dom_sf"/>
</dbReference>
<evidence type="ECO:0000256" key="1">
    <source>
        <dbReference type="ARBA" id="ARBA00022821"/>
    </source>
</evidence>
<dbReference type="InterPro" id="IPR050905">
    <property type="entry name" value="Plant_NBS-LRR"/>
</dbReference>
<evidence type="ECO:0000313" key="4">
    <source>
        <dbReference type="Proteomes" id="UP000593561"/>
    </source>
</evidence>
<dbReference type="Gene3D" id="3.80.10.10">
    <property type="entry name" value="Ribonuclease Inhibitor"/>
    <property type="match status" value="1"/>
</dbReference>
<feature type="domain" description="Disease resistance protein At4g27190-like leucine-rich repeats" evidence="2">
    <location>
        <begin position="227"/>
        <end position="291"/>
    </location>
</feature>
<dbReference type="InterPro" id="IPR057135">
    <property type="entry name" value="At4g27190-like_LRR"/>
</dbReference>
<keyword evidence="4" id="KW-1185">Reference proteome</keyword>
<sequence>MRLQSLKEVKVEKCDNLKYLFRLSVDNGLRQLHTLEIKSCSQLEDIILGLQVPYVSLQSLWEVNVEKCDNLKYLFPLSVASCLGQLHTLKIKSCSQLENIIQDPQVPYISLQSLREVKVEKCDNLKYLFPLSATNTLGQLHTLKIKSCSQLEDVIQDLQELVLGRVTYKQLSNICKYEELEQNQTSSHHPQPVCFPNLTAIVILECESLKSMFPITVAHGDPRMLNAPSLQTLKIERCFGLEEIIQDSQISIISFQCLREVQVTECNDLKYLFPMSASNNLGQLQTLKIEREVKVTGCNNLKYLFVGAVKKEEAWSSFGLCSKARYLLYKQAEFDDENRTEKLKAKNNGAYVQKMIFH</sequence>
<gene>
    <name evidence="3" type="ORF">Godav_028859</name>
</gene>
<name>A0A7J8TJ00_GOSDV</name>
<proteinExistence type="predicted"/>
<dbReference type="Proteomes" id="UP000593561">
    <property type="component" value="Unassembled WGS sequence"/>
</dbReference>
<dbReference type="Pfam" id="PF23247">
    <property type="entry name" value="LRR_RPS2"/>
    <property type="match status" value="4"/>
</dbReference>
<dbReference type="EMBL" id="JABFAC010250056">
    <property type="protein sequence ID" value="MBA0638159.1"/>
    <property type="molecule type" value="Genomic_DNA"/>
</dbReference>
<reference evidence="3 4" key="1">
    <citation type="journal article" date="2019" name="Genome Biol. Evol.">
        <title>Insights into the evolution of the New World diploid cottons (Gossypium, subgenus Houzingenia) based on genome sequencing.</title>
        <authorList>
            <person name="Grover C.E."/>
            <person name="Arick M.A. 2nd"/>
            <person name="Thrash A."/>
            <person name="Conover J.L."/>
            <person name="Sanders W.S."/>
            <person name="Peterson D.G."/>
            <person name="Frelichowski J.E."/>
            <person name="Scheffler J.A."/>
            <person name="Scheffler B.E."/>
            <person name="Wendel J.F."/>
        </authorList>
    </citation>
    <scope>NUCLEOTIDE SEQUENCE [LARGE SCALE GENOMIC DNA]</scope>
    <source>
        <strain evidence="3">27</strain>
        <tissue evidence="3">Leaf</tissue>
    </source>
</reference>
<dbReference type="SUPFAM" id="SSF52047">
    <property type="entry name" value="RNI-like"/>
    <property type="match status" value="1"/>
</dbReference>
<evidence type="ECO:0000313" key="3">
    <source>
        <dbReference type="EMBL" id="MBA0638159.1"/>
    </source>
</evidence>
<dbReference type="PANTHER" id="PTHR33463">
    <property type="entry name" value="NB-ARC DOMAIN-CONTAINING PROTEIN-RELATED"/>
    <property type="match status" value="1"/>
</dbReference>
<feature type="domain" description="Disease resistance protein At4g27190-like leucine-rich repeats" evidence="2">
    <location>
        <begin position="2"/>
        <end position="40"/>
    </location>
</feature>
<accession>A0A7J8TJ00</accession>
<evidence type="ECO:0000259" key="2">
    <source>
        <dbReference type="Pfam" id="PF23247"/>
    </source>
</evidence>
<comment type="caution">
    <text evidence="3">The sequence shown here is derived from an EMBL/GenBank/DDBJ whole genome shotgun (WGS) entry which is preliminary data.</text>
</comment>
<dbReference type="AlphaFoldDB" id="A0A7J8TJ00"/>
<feature type="domain" description="Disease resistance protein At4g27190-like leucine-rich repeats" evidence="2">
    <location>
        <begin position="96"/>
        <end position="148"/>
    </location>
</feature>
<organism evidence="3 4">
    <name type="scientific">Gossypium davidsonii</name>
    <name type="common">Davidson's cotton</name>
    <name type="synonym">Gossypium klotzschianum subsp. davidsonii</name>
    <dbReference type="NCBI Taxonomy" id="34287"/>
    <lineage>
        <taxon>Eukaryota</taxon>
        <taxon>Viridiplantae</taxon>
        <taxon>Streptophyta</taxon>
        <taxon>Embryophyta</taxon>
        <taxon>Tracheophyta</taxon>
        <taxon>Spermatophyta</taxon>
        <taxon>Magnoliopsida</taxon>
        <taxon>eudicotyledons</taxon>
        <taxon>Gunneridae</taxon>
        <taxon>Pentapetalae</taxon>
        <taxon>rosids</taxon>
        <taxon>malvids</taxon>
        <taxon>Malvales</taxon>
        <taxon>Malvaceae</taxon>
        <taxon>Malvoideae</taxon>
        <taxon>Gossypium</taxon>
    </lineage>
</organism>
<feature type="domain" description="Disease resistance protein At4g27190-like leucine-rich repeats" evidence="2">
    <location>
        <begin position="53"/>
        <end position="94"/>
    </location>
</feature>
<dbReference type="PANTHER" id="PTHR33463:SF203">
    <property type="entry name" value="AAA+ ATPASE DOMAIN-CONTAINING PROTEIN"/>
    <property type="match status" value="1"/>
</dbReference>
<keyword evidence="1" id="KW-0611">Plant defense</keyword>